<dbReference type="InterPro" id="IPR026610">
    <property type="entry name" value="Hen1"/>
</dbReference>
<evidence type="ECO:0000256" key="9">
    <source>
        <dbReference type="ARBA" id="ARBA00022884"/>
    </source>
</evidence>
<protein>
    <recommendedName>
        <fullName evidence="3">Small RNA 2'-O-methyltransferase</fullName>
        <ecNumber evidence="11">2.1.1.386</ecNumber>
    </recommendedName>
</protein>
<keyword evidence="6" id="KW-0949">S-adenosyl-L-methionine</keyword>
<keyword evidence="4" id="KW-0489">Methyltransferase</keyword>
<keyword evidence="7" id="KW-0479">Metal-binding</keyword>
<evidence type="ECO:0000256" key="5">
    <source>
        <dbReference type="ARBA" id="ARBA00022679"/>
    </source>
</evidence>
<dbReference type="OMA" id="RERMENY"/>
<dbReference type="GO" id="GO:0001510">
    <property type="term" value="P:RNA methylation"/>
    <property type="evidence" value="ECO:0007669"/>
    <property type="project" value="InterPro"/>
</dbReference>
<dbReference type="eggNOG" id="KOG1045">
    <property type="taxonomic scope" value="Eukaryota"/>
</dbReference>
<feature type="non-terminal residue" evidence="14">
    <location>
        <position position="211"/>
    </location>
</feature>
<feature type="non-terminal residue" evidence="14">
    <location>
        <position position="1"/>
    </location>
</feature>
<evidence type="ECO:0000256" key="7">
    <source>
        <dbReference type="ARBA" id="ARBA00022723"/>
    </source>
</evidence>
<evidence type="ECO:0000256" key="3">
    <source>
        <dbReference type="ARBA" id="ARBA00021330"/>
    </source>
</evidence>
<dbReference type="AlphaFoldDB" id="R7S3R9"/>
<dbReference type="RefSeq" id="XP_007387963.1">
    <property type="nucleotide sequence ID" value="XM_007387901.1"/>
</dbReference>
<dbReference type="Gene3D" id="3.40.50.150">
    <property type="entry name" value="Vaccinia Virus protein VP39"/>
    <property type="match status" value="1"/>
</dbReference>
<keyword evidence="15" id="KW-1185">Reference proteome</keyword>
<sequence length="211" mass="23894">IEHLAPEVFPSFASVLLGVYRPRLFLITTPSYTFNARFSPPAGSEGYTGEERPGTWQDPTNRTSRWFRHPDHKFEWTIEEFHDYCTSVGNRFGYTVVIGGVGRSVEPDPWGRDKALGFASQTALFRRINPTEQMSNVPDAMSRCSHKLRATHVHGAHPRAGYPLPLARIATVVRDAMESVEEDSMRIDELWRFRRVSLACGGWVEMLLAAV</sequence>
<keyword evidence="5" id="KW-0808">Transferase</keyword>
<feature type="region of interest" description="Disordered" evidence="13">
    <location>
        <begin position="43"/>
        <end position="62"/>
    </location>
</feature>
<accession>R7S3R9</accession>
<gene>
    <name evidence="14" type="ORF">PUNSTDRAFT_25427</name>
</gene>
<evidence type="ECO:0000256" key="11">
    <source>
        <dbReference type="ARBA" id="ARBA00035025"/>
    </source>
</evidence>
<evidence type="ECO:0000256" key="2">
    <source>
        <dbReference type="ARBA" id="ARBA00009026"/>
    </source>
</evidence>
<dbReference type="HOGENOM" id="CLU_1222194_0_0_1"/>
<dbReference type="GeneID" id="18882016"/>
<dbReference type="PANTHER" id="PTHR21404">
    <property type="entry name" value="HEN1"/>
    <property type="match status" value="1"/>
</dbReference>
<evidence type="ECO:0000256" key="4">
    <source>
        <dbReference type="ARBA" id="ARBA00022603"/>
    </source>
</evidence>
<evidence type="ECO:0000256" key="10">
    <source>
        <dbReference type="ARBA" id="ARBA00023158"/>
    </source>
</evidence>
<evidence type="ECO:0000313" key="15">
    <source>
        <dbReference type="Proteomes" id="UP000054196"/>
    </source>
</evidence>
<dbReference type="EMBL" id="JH687552">
    <property type="protein sequence ID" value="EIN05040.1"/>
    <property type="molecule type" value="Genomic_DNA"/>
</dbReference>
<dbReference type="EC" id="2.1.1.386" evidence="11"/>
<evidence type="ECO:0000256" key="6">
    <source>
        <dbReference type="ARBA" id="ARBA00022691"/>
    </source>
</evidence>
<comment type="similarity">
    <text evidence="2">Belongs to the methyltransferase superfamily. HEN1 family.</text>
</comment>
<proteinExistence type="inferred from homology"/>
<keyword evidence="8" id="KW-0460">Magnesium</keyword>
<dbReference type="PANTHER" id="PTHR21404:SF3">
    <property type="entry name" value="SMALL RNA 2'-O-METHYLTRANSFERASE"/>
    <property type="match status" value="1"/>
</dbReference>
<organism evidence="14 15">
    <name type="scientific">Punctularia strigosozonata (strain HHB-11173)</name>
    <name type="common">White-rot fungus</name>
    <dbReference type="NCBI Taxonomy" id="741275"/>
    <lineage>
        <taxon>Eukaryota</taxon>
        <taxon>Fungi</taxon>
        <taxon>Dikarya</taxon>
        <taxon>Basidiomycota</taxon>
        <taxon>Agaricomycotina</taxon>
        <taxon>Agaricomycetes</taxon>
        <taxon>Corticiales</taxon>
        <taxon>Punctulariaceae</taxon>
        <taxon>Punctularia</taxon>
    </lineage>
</organism>
<keyword evidence="9" id="KW-0694">RNA-binding</keyword>
<dbReference type="GO" id="GO:0090486">
    <property type="term" value="F:small RNA 2'-O-methyltransferase activity"/>
    <property type="evidence" value="ECO:0007669"/>
    <property type="project" value="UniProtKB-EC"/>
</dbReference>
<keyword evidence="10" id="KW-0943">RNA-mediated gene silencing</keyword>
<dbReference type="GO" id="GO:0030422">
    <property type="term" value="P:siRNA processing"/>
    <property type="evidence" value="ECO:0007669"/>
    <property type="project" value="TreeGrafter"/>
</dbReference>
<dbReference type="GO" id="GO:0003723">
    <property type="term" value="F:RNA binding"/>
    <property type="evidence" value="ECO:0007669"/>
    <property type="project" value="UniProtKB-KW"/>
</dbReference>
<evidence type="ECO:0000256" key="1">
    <source>
        <dbReference type="ARBA" id="ARBA00001946"/>
    </source>
</evidence>
<dbReference type="InterPro" id="IPR029063">
    <property type="entry name" value="SAM-dependent_MTases_sf"/>
</dbReference>
<reference evidence="15" key="1">
    <citation type="journal article" date="2012" name="Science">
        <title>The Paleozoic origin of enzymatic lignin decomposition reconstructed from 31 fungal genomes.</title>
        <authorList>
            <person name="Floudas D."/>
            <person name="Binder M."/>
            <person name="Riley R."/>
            <person name="Barry K."/>
            <person name="Blanchette R.A."/>
            <person name="Henrissat B."/>
            <person name="Martinez A.T."/>
            <person name="Otillar R."/>
            <person name="Spatafora J.W."/>
            <person name="Yadav J.S."/>
            <person name="Aerts A."/>
            <person name="Benoit I."/>
            <person name="Boyd A."/>
            <person name="Carlson A."/>
            <person name="Copeland A."/>
            <person name="Coutinho P.M."/>
            <person name="de Vries R.P."/>
            <person name="Ferreira P."/>
            <person name="Findley K."/>
            <person name="Foster B."/>
            <person name="Gaskell J."/>
            <person name="Glotzer D."/>
            <person name="Gorecki P."/>
            <person name="Heitman J."/>
            <person name="Hesse C."/>
            <person name="Hori C."/>
            <person name="Igarashi K."/>
            <person name="Jurgens J.A."/>
            <person name="Kallen N."/>
            <person name="Kersten P."/>
            <person name="Kohler A."/>
            <person name="Kuees U."/>
            <person name="Kumar T.K.A."/>
            <person name="Kuo A."/>
            <person name="LaButti K."/>
            <person name="Larrondo L.F."/>
            <person name="Lindquist E."/>
            <person name="Ling A."/>
            <person name="Lombard V."/>
            <person name="Lucas S."/>
            <person name="Lundell T."/>
            <person name="Martin R."/>
            <person name="McLaughlin D.J."/>
            <person name="Morgenstern I."/>
            <person name="Morin E."/>
            <person name="Murat C."/>
            <person name="Nagy L.G."/>
            <person name="Nolan M."/>
            <person name="Ohm R.A."/>
            <person name="Patyshakuliyeva A."/>
            <person name="Rokas A."/>
            <person name="Ruiz-Duenas F.J."/>
            <person name="Sabat G."/>
            <person name="Salamov A."/>
            <person name="Samejima M."/>
            <person name="Schmutz J."/>
            <person name="Slot J.C."/>
            <person name="St John F."/>
            <person name="Stenlid J."/>
            <person name="Sun H."/>
            <person name="Sun S."/>
            <person name="Syed K."/>
            <person name="Tsang A."/>
            <person name="Wiebenga A."/>
            <person name="Young D."/>
            <person name="Pisabarro A."/>
            <person name="Eastwood D.C."/>
            <person name="Martin F."/>
            <person name="Cullen D."/>
            <person name="Grigoriev I.V."/>
            <person name="Hibbett D.S."/>
        </authorList>
    </citation>
    <scope>NUCLEOTIDE SEQUENCE [LARGE SCALE GENOMIC DNA]</scope>
    <source>
        <strain evidence="15">HHB-11173 SS5</strain>
    </source>
</reference>
<dbReference type="Proteomes" id="UP000054196">
    <property type="component" value="Unassembled WGS sequence"/>
</dbReference>
<comment type="catalytic activity">
    <reaction evidence="12">
        <text>small RNA 3'-end nucleotide + S-adenosyl-L-methionine = small RNA 3'-end 2'-O-methylnucleotide + S-adenosyl-L-homocysteine + H(+)</text>
        <dbReference type="Rhea" id="RHEA:37887"/>
        <dbReference type="Rhea" id="RHEA-COMP:10415"/>
        <dbReference type="Rhea" id="RHEA-COMP:10416"/>
        <dbReference type="ChEBI" id="CHEBI:15378"/>
        <dbReference type="ChEBI" id="CHEBI:57856"/>
        <dbReference type="ChEBI" id="CHEBI:59789"/>
        <dbReference type="ChEBI" id="CHEBI:74896"/>
        <dbReference type="ChEBI" id="CHEBI:74898"/>
        <dbReference type="EC" id="2.1.1.386"/>
    </reaction>
</comment>
<dbReference type="OrthoDB" id="2154311at2759"/>
<evidence type="ECO:0000256" key="8">
    <source>
        <dbReference type="ARBA" id="ARBA00022842"/>
    </source>
</evidence>
<name>R7S3R9_PUNST</name>
<dbReference type="KEGG" id="psq:PUNSTDRAFT_25427"/>
<evidence type="ECO:0000256" key="13">
    <source>
        <dbReference type="SAM" id="MobiDB-lite"/>
    </source>
</evidence>
<dbReference type="GO" id="GO:0046872">
    <property type="term" value="F:metal ion binding"/>
    <property type="evidence" value="ECO:0007669"/>
    <property type="project" value="UniProtKB-KW"/>
</dbReference>
<dbReference type="GO" id="GO:0005634">
    <property type="term" value="C:nucleus"/>
    <property type="evidence" value="ECO:0007669"/>
    <property type="project" value="TreeGrafter"/>
</dbReference>
<evidence type="ECO:0000256" key="12">
    <source>
        <dbReference type="ARBA" id="ARBA00048418"/>
    </source>
</evidence>
<evidence type="ECO:0000313" key="14">
    <source>
        <dbReference type="EMBL" id="EIN05040.1"/>
    </source>
</evidence>
<dbReference type="GO" id="GO:0005737">
    <property type="term" value="C:cytoplasm"/>
    <property type="evidence" value="ECO:0007669"/>
    <property type="project" value="TreeGrafter"/>
</dbReference>
<comment type="cofactor">
    <cofactor evidence="1">
        <name>Mg(2+)</name>
        <dbReference type="ChEBI" id="CHEBI:18420"/>
    </cofactor>
</comment>